<gene>
    <name evidence="2" type="ORF">OKA104_LOCUS47461</name>
</gene>
<dbReference type="AlphaFoldDB" id="A0A820JCP1"/>
<feature type="region of interest" description="Disordered" evidence="1">
    <location>
        <begin position="105"/>
        <end position="128"/>
    </location>
</feature>
<dbReference type="EMBL" id="CAJOAY010018859">
    <property type="protein sequence ID" value="CAF4325066.1"/>
    <property type="molecule type" value="Genomic_DNA"/>
</dbReference>
<accession>A0A820JCP1</accession>
<organism evidence="2 3">
    <name type="scientific">Adineta steineri</name>
    <dbReference type="NCBI Taxonomy" id="433720"/>
    <lineage>
        <taxon>Eukaryota</taxon>
        <taxon>Metazoa</taxon>
        <taxon>Spiralia</taxon>
        <taxon>Gnathifera</taxon>
        <taxon>Rotifera</taxon>
        <taxon>Eurotatoria</taxon>
        <taxon>Bdelloidea</taxon>
        <taxon>Adinetida</taxon>
        <taxon>Adinetidae</taxon>
        <taxon>Adineta</taxon>
    </lineage>
</organism>
<feature type="compositionally biased region" description="Pro residues" evidence="1">
    <location>
        <begin position="63"/>
        <end position="73"/>
    </location>
</feature>
<reference evidence="2" key="1">
    <citation type="submission" date="2021-02" db="EMBL/GenBank/DDBJ databases">
        <authorList>
            <person name="Nowell W R."/>
        </authorList>
    </citation>
    <scope>NUCLEOTIDE SEQUENCE</scope>
</reference>
<proteinExistence type="predicted"/>
<name>A0A820JCP1_9BILA</name>
<sequence>MTLASSIDDLTIDTIFEIKQSIASISHSKTKEDPKFQNALNFPEVDSTFYNFSEVEVGGSRPLEPPETNPPFTNPSSPQPNFNFLDNMAVNKPWLVVDSIAVPGAQHPLPKHPENLLPKFDLDNDVTT</sequence>
<dbReference type="Proteomes" id="UP000663881">
    <property type="component" value="Unassembled WGS sequence"/>
</dbReference>
<evidence type="ECO:0000313" key="3">
    <source>
        <dbReference type="Proteomes" id="UP000663881"/>
    </source>
</evidence>
<comment type="caution">
    <text evidence="2">The sequence shown here is derived from an EMBL/GenBank/DDBJ whole genome shotgun (WGS) entry which is preliminary data.</text>
</comment>
<feature type="region of interest" description="Disordered" evidence="1">
    <location>
        <begin position="57"/>
        <end position="81"/>
    </location>
</feature>
<evidence type="ECO:0000256" key="1">
    <source>
        <dbReference type="SAM" id="MobiDB-lite"/>
    </source>
</evidence>
<evidence type="ECO:0000313" key="2">
    <source>
        <dbReference type="EMBL" id="CAF4325066.1"/>
    </source>
</evidence>
<protein>
    <submittedName>
        <fullName evidence="2">Uncharacterized protein</fullName>
    </submittedName>
</protein>